<comment type="caution">
    <text evidence="2">The sequence shown here is derived from an EMBL/GenBank/DDBJ whole genome shotgun (WGS) entry which is preliminary data.</text>
</comment>
<proteinExistence type="predicted"/>
<dbReference type="AlphaFoldDB" id="A0A0M0G477"/>
<accession>A0A0M0G477</accession>
<evidence type="ECO:0000259" key="1">
    <source>
        <dbReference type="PROSITE" id="PS51819"/>
    </source>
</evidence>
<dbReference type="CDD" id="cd06587">
    <property type="entry name" value="VOC"/>
    <property type="match status" value="1"/>
</dbReference>
<evidence type="ECO:0000313" key="2">
    <source>
        <dbReference type="EMBL" id="KON84640.1"/>
    </source>
</evidence>
<dbReference type="InterPro" id="IPR037523">
    <property type="entry name" value="VOC_core"/>
</dbReference>
<name>A0A0M0G477_9BACI</name>
<gene>
    <name evidence="2" type="ORF">AF331_11430</name>
</gene>
<protein>
    <submittedName>
        <fullName evidence="2">Glyoxalase</fullName>
    </submittedName>
</protein>
<dbReference type="PROSITE" id="PS51819">
    <property type="entry name" value="VOC"/>
    <property type="match status" value="1"/>
</dbReference>
<dbReference type="InterPro" id="IPR029068">
    <property type="entry name" value="Glyas_Bleomycin-R_OHBP_Dase"/>
</dbReference>
<feature type="domain" description="VOC" evidence="1">
    <location>
        <begin position="4"/>
        <end position="127"/>
    </location>
</feature>
<reference evidence="3" key="1">
    <citation type="submission" date="2015-07" db="EMBL/GenBank/DDBJ databases">
        <title>Fjat-14235 jcm11544.</title>
        <authorList>
            <person name="Liu B."/>
            <person name="Wang J."/>
            <person name="Zhu Y."/>
            <person name="Liu G."/>
            <person name="Chen Q."/>
            <person name="Chen Z."/>
            <person name="Lan J."/>
            <person name="Che J."/>
            <person name="Ge C."/>
            <person name="Shi H."/>
            <person name="Pan Z."/>
            <person name="Liu X."/>
        </authorList>
    </citation>
    <scope>NUCLEOTIDE SEQUENCE [LARGE SCALE GENOMIC DNA]</scope>
    <source>
        <strain evidence="3">JCM 11544</strain>
    </source>
</reference>
<evidence type="ECO:0000313" key="3">
    <source>
        <dbReference type="Proteomes" id="UP000037405"/>
    </source>
</evidence>
<dbReference type="Pfam" id="PF00903">
    <property type="entry name" value="Glyoxalase"/>
    <property type="match status" value="1"/>
</dbReference>
<sequence>MIKGLYEAHLPVSDLERSVAFYEGLGLKLAKKYKKTAFFWIVENESWIGLWEGEQADIPYHASIRHIAFRVELEDMRTAKEWLKERGIAMREAFGFQPVEPIVMPDQAHAMVYFHDPDGNSLEFICKLDSEPVDEPDMYLSEWEAYIKNKDLMA</sequence>
<dbReference type="OrthoDB" id="375220at2"/>
<dbReference type="InterPro" id="IPR004360">
    <property type="entry name" value="Glyas_Fos-R_dOase_dom"/>
</dbReference>
<dbReference type="STRING" id="189381.GCA_900166615_01594"/>
<dbReference type="SUPFAM" id="SSF54593">
    <property type="entry name" value="Glyoxalase/Bleomycin resistance protein/Dihydroxybiphenyl dioxygenase"/>
    <property type="match status" value="1"/>
</dbReference>
<dbReference type="RefSeq" id="WP_053428237.1">
    <property type="nucleotide sequence ID" value="NZ_LGUE01000004.1"/>
</dbReference>
<keyword evidence="3" id="KW-1185">Reference proteome</keyword>
<organism evidence="2 3">
    <name type="scientific">Rossellomorea marisflavi</name>
    <dbReference type="NCBI Taxonomy" id="189381"/>
    <lineage>
        <taxon>Bacteria</taxon>
        <taxon>Bacillati</taxon>
        <taxon>Bacillota</taxon>
        <taxon>Bacilli</taxon>
        <taxon>Bacillales</taxon>
        <taxon>Bacillaceae</taxon>
        <taxon>Rossellomorea</taxon>
    </lineage>
</organism>
<dbReference type="Gene3D" id="3.10.180.10">
    <property type="entry name" value="2,3-Dihydroxybiphenyl 1,2-Dioxygenase, domain 1"/>
    <property type="match status" value="1"/>
</dbReference>
<dbReference type="EMBL" id="LGUE01000004">
    <property type="protein sequence ID" value="KON84640.1"/>
    <property type="molecule type" value="Genomic_DNA"/>
</dbReference>
<dbReference type="PATRIC" id="fig|189381.12.peg.2304"/>
<dbReference type="Proteomes" id="UP000037405">
    <property type="component" value="Unassembled WGS sequence"/>
</dbReference>